<dbReference type="EMBL" id="CAWUPB010001160">
    <property type="protein sequence ID" value="CAK7341165.1"/>
    <property type="molecule type" value="Genomic_DNA"/>
</dbReference>
<dbReference type="Proteomes" id="UP001314170">
    <property type="component" value="Unassembled WGS sequence"/>
</dbReference>
<reference evidence="2 3" key="1">
    <citation type="submission" date="2024-01" db="EMBL/GenBank/DDBJ databases">
        <authorList>
            <person name="Waweru B."/>
        </authorList>
    </citation>
    <scope>NUCLEOTIDE SEQUENCE [LARGE SCALE GENOMIC DNA]</scope>
</reference>
<proteinExistence type="predicted"/>
<protein>
    <submittedName>
        <fullName evidence="2">Uncharacterized protein</fullName>
    </submittedName>
</protein>
<keyword evidence="3" id="KW-1185">Reference proteome</keyword>
<evidence type="ECO:0000256" key="1">
    <source>
        <dbReference type="SAM" id="MobiDB-lite"/>
    </source>
</evidence>
<sequence length="89" mass="10310">MVKQKGRHLDPFTLMDSTHEEYCCDFCEMPRNPMHPMLPKMYFNRWTNELRSAIGEISGKVDFGNAHVSDSDSEQDEEAIKRSGVMQNL</sequence>
<comment type="caution">
    <text evidence="2">The sequence shown here is derived from an EMBL/GenBank/DDBJ whole genome shotgun (WGS) entry which is preliminary data.</text>
</comment>
<feature type="region of interest" description="Disordered" evidence="1">
    <location>
        <begin position="64"/>
        <end position="89"/>
    </location>
</feature>
<dbReference type="AlphaFoldDB" id="A0AAV1RWK3"/>
<gene>
    <name evidence="2" type="ORF">DCAF_LOCUS16147</name>
</gene>
<name>A0AAV1RWK3_9ROSI</name>
<evidence type="ECO:0000313" key="2">
    <source>
        <dbReference type="EMBL" id="CAK7341165.1"/>
    </source>
</evidence>
<accession>A0AAV1RWK3</accession>
<evidence type="ECO:0000313" key="3">
    <source>
        <dbReference type="Proteomes" id="UP001314170"/>
    </source>
</evidence>
<organism evidence="2 3">
    <name type="scientific">Dovyalis caffra</name>
    <dbReference type="NCBI Taxonomy" id="77055"/>
    <lineage>
        <taxon>Eukaryota</taxon>
        <taxon>Viridiplantae</taxon>
        <taxon>Streptophyta</taxon>
        <taxon>Embryophyta</taxon>
        <taxon>Tracheophyta</taxon>
        <taxon>Spermatophyta</taxon>
        <taxon>Magnoliopsida</taxon>
        <taxon>eudicotyledons</taxon>
        <taxon>Gunneridae</taxon>
        <taxon>Pentapetalae</taxon>
        <taxon>rosids</taxon>
        <taxon>fabids</taxon>
        <taxon>Malpighiales</taxon>
        <taxon>Salicaceae</taxon>
        <taxon>Flacourtieae</taxon>
        <taxon>Dovyalis</taxon>
    </lineage>
</organism>